<proteinExistence type="predicted"/>
<keyword evidence="3" id="KW-1185">Reference proteome</keyword>
<dbReference type="AlphaFoldDB" id="A0A927K4Z4"/>
<dbReference type="EMBL" id="JACYXZ010000003">
    <property type="protein sequence ID" value="MBD8870624.1"/>
    <property type="molecule type" value="Genomic_DNA"/>
</dbReference>
<organism evidence="2 3">
    <name type="scientific">Nocardioides donggukensis</name>
    <dbReference type="NCBI Taxonomy" id="2774019"/>
    <lineage>
        <taxon>Bacteria</taxon>
        <taxon>Bacillati</taxon>
        <taxon>Actinomycetota</taxon>
        <taxon>Actinomycetes</taxon>
        <taxon>Propionibacteriales</taxon>
        <taxon>Nocardioidaceae</taxon>
        <taxon>Nocardioides</taxon>
    </lineage>
</organism>
<comment type="caution">
    <text evidence="2">The sequence shown here is derived from an EMBL/GenBank/DDBJ whole genome shotgun (WGS) entry which is preliminary data.</text>
</comment>
<dbReference type="SUPFAM" id="SSF54106">
    <property type="entry name" value="LysM domain"/>
    <property type="match status" value="1"/>
</dbReference>
<protein>
    <submittedName>
        <fullName evidence="2">LysM peptidoglycan-binding domain-containing protein</fullName>
    </submittedName>
</protein>
<dbReference type="Gene3D" id="3.10.350.10">
    <property type="entry name" value="LysM domain"/>
    <property type="match status" value="1"/>
</dbReference>
<feature type="domain" description="LysM" evidence="1">
    <location>
        <begin position="70"/>
        <end position="117"/>
    </location>
</feature>
<dbReference type="Pfam" id="PF01476">
    <property type="entry name" value="LysM"/>
    <property type="match status" value="1"/>
</dbReference>
<gene>
    <name evidence="2" type="ORF">IE331_13395</name>
</gene>
<reference evidence="2" key="1">
    <citation type="submission" date="2020-09" db="EMBL/GenBank/DDBJ databases">
        <title>Nocardioides sp. strain MJB4 16S ribosomal RNA gene Genome sequencing and assembly.</title>
        <authorList>
            <person name="Kim I."/>
        </authorList>
    </citation>
    <scope>NUCLEOTIDE SEQUENCE</scope>
    <source>
        <strain evidence="2">MJB4</strain>
    </source>
</reference>
<dbReference type="InterPro" id="IPR036779">
    <property type="entry name" value="LysM_dom_sf"/>
</dbReference>
<evidence type="ECO:0000313" key="2">
    <source>
        <dbReference type="EMBL" id="MBD8870624.1"/>
    </source>
</evidence>
<evidence type="ECO:0000259" key="1">
    <source>
        <dbReference type="Pfam" id="PF01476"/>
    </source>
</evidence>
<dbReference type="Proteomes" id="UP000616839">
    <property type="component" value="Unassembled WGS sequence"/>
</dbReference>
<sequence>MSTMTLSPAVYVARPRSAARAEVRLTRRGRLVVFLLALTLALGAALWLAAGSMATSDSGPAADQPTEMIRVSSGQTLWTIAAERAEPGEIRAMMHEIRELNALSDSMLLAGQELFVPVD</sequence>
<dbReference type="InterPro" id="IPR018392">
    <property type="entry name" value="LysM"/>
</dbReference>
<accession>A0A927K4Z4</accession>
<name>A0A927K4Z4_9ACTN</name>
<dbReference type="RefSeq" id="WP_192143904.1">
    <property type="nucleotide sequence ID" value="NZ_JACYXZ010000003.1"/>
</dbReference>
<evidence type="ECO:0000313" key="3">
    <source>
        <dbReference type="Proteomes" id="UP000616839"/>
    </source>
</evidence>